<keyword evidence="1" id="KW-1133">Transmembrane helix</keyword>
<accession>A0A9D5HC42</accession>
<feature type="transmembrane region" description="Helical" evidence="1">
    <location>
        <begin position="241"/>
        <end position="261"/>
    </location>
</feature>
<evidence type="ECO:0000256" key="1">
    <source>
        <dbReference type="SAM" id="Phobius"/>
    </source>
</evidence>
<dbReference type="GO" id="GO:0006099">
    <property type="term" value="P:tricarboxylic acid cycle"/>
    <property type="evidence" value="ECO:0007669"/>
    <property type="project" value="InterPro"/>
</dbReference>
<sequence length="264" mass="29263">MASRFLTRRTAPVSKTLGSTLDRILHPSSAPLDYAPVTANGLRSLHSLTSPGYRGGFQPSDPRSVAPRSVLRPDLVGSFSSLINGGPSVPAAATPGSLGFSKTWNHGFSDASRAHKPSYSNMQVFPRWYSMKALPDPDCSTEKNTSGVLPYQRTCDVVSFSPLEASVSMKERPSALRSESLKIKRLELSQKVTYAMIPALLLVSKTKLTTSLIILSVFWQIHGFFKEIFLDYVHQEVTRKWVLIYFKLLLLIAAKDLFLAFNMH</sequence>
<dbReference type="PANTHER" id="PTHR36358">
    <property type="entry name" value="SUCCINATE DEHYDROGENASE SUBUNIT 4, MITOCHONDRIAL"/>
    <property type="match status" value="1"/>
</dbReference>
<reference evidence="2" key="2">
    <citation type="journal article" date="2022" name="Hortic Res">
        <title>The genome of Dioscorea zingiberensis sheds light on the biosynthesis, origin and evolution of the medicinally important diosgenin saponins.</title>
        <authorList>
            <person name="Li Y."/>
            <person name="Tan C."/>
            <person name="Li Z."/>
            <person name="Guo J."/>
            <person name="Li S."/>
            <person name="Chen X."/>
            <person name="Wang C."/>
            <person name="Dai X."/>
            <person name="Yang H."/>
            <person name="Song W."/>
            <person name="Hou L."/>
            <person name="Xu J."/>
            <person name="Tong Z."/>
            <person name="Xu A."/>
            <person name="Yuan X."/>
            <person name="Wang W."/>
            <person name="Yang Q."/>
            <person name="Chen L."/>
            <person name="Sun Z."/>
            <person name="Wang K."/>
            <person name="Pan B."/>
            <person name="Chen J."/>
            <person name="Bao Y."/>
            <person name="Liu F."/>
            <person name="Qi X."/>
            <person name="Gang D.R."/>
            <person name="Wen J."/>
            <person name="Li J."/>
        </authorList>
    </citation>
    <scope>NUCLEOTIDE SEQUENCE</scope>
    <source>
        <strain evidence="2">Dzin_1.0</strain>
    </source>
</reference>
<proteinExistence type="predicted"/>
<dbReference type="InterPro" id="IPR044963">
    <property type="entry name" value="SDH4"/>
</dbReference>
<dbReference type="Proteomes" id="UP001085076">
    <property type="component" value="Miscellaneous, Linkage group lg05"/>
</dbReference>
<name>A0A9D5HC42_9LILI</name>
<gene>
    <name evidence="2" type="ORF">J5N97_018849</name>
</gene>
<comment type="caution">
    <text evidence="2">The sequence shown here is derived from an EMBL/GenBank/DDBJ whole genome shotgun (WGS) entry which is preliminary data.</text>
</comment>
<dbReference type="GO" id="GO:0045273">
    <property type="term" value="C:respiratory chain complex II (succinate dehydrogenase)"/>
    <property type="evidence" value="ECO:0007669"/>
    <property type="project" value="InterPro"/>
</dbReference>
<keyword evidence="1" id="KW-0812">Transmembrane</keyword>
<dbReference type="GO" id="GO:0005743">
    <property type="term" value="C:mitochondrial inner membrane"/>
    <property type="evidence" value="ECO:0007669"/>
    <property type="project" value="InterPro"/>
</dbReference>
<dbReference type="EMBL" id="JAGGNH010000005">
    <property type="protein sequence ID" value="KAJ0970890.1"/>
    <property type="molecule type" value="Genomic_DNA"/>
</dbReference>
<organism evidence="2 3">
    <name type="scientific">Dioscorea zingiberensis</name>
    <dbReference type="NCBI Taxonomy" id="325984"/>
    <lineage>
        <taxon>Eukaryota</taxon>
        <taxon>Viridiplantae</taxon>
        <taxon>Streptophyta</taxon>
        <taxon>Embryophyta</taxon>
        <taxon>Tracheophyta</taxon>
        <taxon>Spermatophyta</taxon>
        <taxon>Magnoliopsida</taxon>
        <taxon>Liliopsida</taxon>
        <taxon>Dioscoreales</taxon>
        <taxon>Dioscoreaceae</taxon>
        <taxon>Dioscorea</taxon>
    </lineage>
</organism>
<dbReference type="GO" id="GO:0006121">
    <property type="term" value="P:mitochondrial electron transport, succinate to ubiquinone"/>
    <property type="evidence" value="ECO:0007669"/>
    <property type="project" value="InterPro"/>
</dbReference>
<evidence type="ECO:0000313" key="3">
    <source>
        <dbReference type="Proteomes" id="UP001085076"/>
    </source>
</evidence>
<feature type="transmembrane region" description="Helical" evidence="1">
    <location>
        <begin position="192"/>
        <end position="221"/>
    </location>
</feature>
<evidence type="ECO:0000313" key="2">
    <source>
        <dbReference type="EMBL" id="KAJ0970890.1"/>
    </source>
</evidence>
<reference evidence="2" key="1">
    <citation type="submission" date="2021-03" db="EMBL/GenBank/DDBJ databases">
        <authorList>
            <person name="Li Z."/>
            <person name="Yang C."/>
        </authorList>
    </citation>
    <scope>NUCLEOTIDE SEQUENCE</scope>
    <source>
        <strain evidence="2">Dzin_1.0</strain>
        <tissue evidence="2">Leaf</tissue>
    </source>
</reference>
<keyword evidence="3" id="KW-1185">Reference proteome</keyword>
<evidence type="ECO:0008006" key="4">
    <source>
        <dbReference type="Google" id="ProtNLM"/>
    </source>
</evidence>
<protein>
    <recommendedName>
        <fullName evidence="4">Succinate dehydrogenase subunit 4</fullName>
    </recommendedName>
</protein>
<keyword evidence="1" id="KW-0472">Membrane</keyword>
<dbReference type="OrthoDB" id="822750at2759"/>
<dbReference type="PANTHER" id="PTHR36358:SF1">
    <property type="entry name" value="SUCCINATE DEHYDROGENASE SUBUNIT 4, MITOCHONDRIAL"/>
    <property type="match status" value="1"/>
</dbReference>
<dbReference type="AlphaFoldDB" id="A0A9D5HC42"/>